<name>A0A0F9ZIK2_TRIHA</name>
<dbReference type="PANTHER" id="PTHR43618">
    <property type="entry name" value="7-ALPHA-HYDROXYSTEROID DEHYDROGENASE"/>
    <property type="match status" value="1"/>
</dbReference>
<dbReference type="Gene3D" id="3.40.50.720">
    <property type="entry name" value="NAD(P)-binding Rossmann-like Domain"/>
    <property type="match status" value="1"/>
</dbReference>
<evidence type="ECO:0000313" key="4">
    <source>
        <dbReference type="EMBL" id="KKP00112.1"/>
    </source>
</evidence>
<protein>
    <submittedName>
        <fullName evidence="4">3-oxoacyl-(Acyl-carrier protein) reductase</fullName>
    </submittedName>
</protein>
<comment type="caution">
    <text evidence="4">The sequence shown here is derived from an EMBL/GenBank/DDBJ whole genome shotgun (WGS) entry which is preliminary data.</text>
</comment>
<keyword evidence="3" id="KW-0560">Oxidoreductase</keyword>
<dbReference type="OMA" id="SQTDHVD"/>
<comment type="similarity">
    <text evidence="1">Belongs to the short-chain dehydrogenases/reductases (SDR) family.</text>
</comment>
<dbReference type="PRINTS" id="PR00081">
    <property type="entry name" value="GDHRDH"/>
</dbReference>
<evidence type="ECO:0000256" key="2">
    <source>
        <dbReference type="ARBA" id="ARBA00022857"/>
    </source>
</evidence>
<gene>
    <name evidence="4" type="ORF">THAR02_07793</name>
</gene>
<evidence type="ECO:0000313" key="5">
    <source>
        <dbReference type="Proteomes" id="UP000034112"/>
    </source>
</evidence>
<sequence>MEALEARNLFSVNGLVAVITGGGSGLGRTLALALDANGASKVFVIGRRESKLQETASLGLKGSIIPVVGDVTSKESLKAAVEKVAAQTTHIDLLVANSGIMGPSGSAPPKPDGSPATVAELQEFLWTPSLEEFSQVTDINFTGAFYTSVAFLSLLDAANAKRLPPVTGVLSPPRPQIIIMSSNAAFIRQVSVAGYAYGGSKAAATLLTKMLSTTLLGHHIRVNGICPGPYHSEMTEFIYEASGISGKGISEGSFPKQFIPLTRSGAPEDIAGLILWMAGAAGGYLNGSIIVTDGGRLSAMPSSY</sequence>
<dbReference type="InterPro" id="IPR052178">
    <property type="entry name" value="Sec_Metab_Biosynth_SDR"/>
</dbReference>
<dbReference type="InterPro" id="IPR020904">
    <property type="entry name" value="Sc_DH/Rdtase_CS"/>
</dbReference>
<dbReference type="InterPro" id="IPR002347">
    <property type="entry name" value="SDR_fam"/>
</dbReference>
<organism evidence="4 5">
    <name type="scientific">Trichoderma harzianum</name>
    <name type="common">Hypocrea lixii</name>
    <dbReference type="NCBI Taxonomy" id="5544"/>
    <lineage>
        <taxon>Eukaryota</taxon>
        <taxon>Fungi</taxon>
        <taxon>Dikarya</taxon>
        <taxon>Ascomycota</taxon>
        <taxon>Pezizomycotina</taxon>
        <taxon>Sordariomycetes</taxon>
        <taxon>Hypocreomycetidae</taxon>
        <taxon>Hypocreales</taxon>
        <taxon>Hypocreaceae</taxon>
        <taxon>Trichoderma</taxon>
    </lineage>
</organism>
<dbReference type="InterPro" id="IPR036291">
    <property type="entry name" value="NAD(P)-bd_dom_sf"/>
</dbReference>
<dbReference type="SUPFAM" id="SSF51735">
    <property type="entry name" value="NAD(P)-binding Rossmann-fold domains"/>
    <property type="match status" value="1"/>
</dbReference>
<dbReference type="Proteomes" id="UP000034112">
    <property type="component" value="Unassembled WGS sequence"/>
</dbReference>
<dbReference type="Pfam" id="PF00106">
    <property type="entry name" value="adh_short"/>
    <property type="match status" value="1"/>
</dbReference>
<accession>A0A0F9ZIK2</accession>
<evidence type="ECO:0000256" key="3">
    <source>
        <dbReference type="ARBA" id="ARBA00023002"/>
    </source>
</evidence>
<dbReference type="AlphaFoldDB" id="A0A0F9ZIK2"/>
<evidence type="ECO:0000256" key="1">
    <source>
        <dbReference type="ARBA" id="ARBA00006484"/>
    </source>
</evidence>
<keyword evidence="2" id="KW-0521">NADP</keyword>
<reference evidence="5" key="1">
    <citation type="journal article" date="2015" name="Genome Announc.">
        <title>Draft whole-genome sequence of the biocontrol agent Trichoderma harzianum T6776.</title>
        <authorList>
            <person name="Baroncelli R."/>
            <person name="Piaggeschi G."/>
            <person name="Fiorini L."/>
            <person name="Bertolini E."/>
            <person name="Zapparata A."/>
            <person name="Pe M.E."/>
            <person name="Sarrocco S."/>
            <person name="Vannacci G."/>
        </authorList>
    </citation>
    <scope>NUCLEOTIDE SEQUENCE [LARGE SCALE GENOMIC DNA]</scope>
    <source>
        <strain evidence="5">T6776</strain>
    </source>
</reference>
<dbReference type="GO" id="GO:0016491">
    <property type="term" value="F:oxidoreductase activity"/>
    <property type="evidence" value="ECO:0007669"/>
    <property type="project" value="UniProtKB-KW"/>
</dbReference>
<proteinExistence type="inferred from homology"/>
<dbReference type="EMBL" id="JOKZ01000275">
    <property type="protein sequence ID" value="KKP00112.1"/>
    <property type="molecule type" value="Genomic_DNA"/>
</dbReference>
<dbReference type="PANTHER" id="PTHR43618:SF18">
    <property type="entry name" value="SHORT CHAIN DEHYDROGENASE_REDUCTASE FAMILY (AFU_ORTHOLOGUE AFUA_5G12480)"/>
    <property type="match status" value="1"/>
</dbReference>
<dbReference type="PROSITE" id="PS00061">
    <property type="entry name" value="ADH_SHORT"/>
    <property type="match status" value="1"/>
</dbReference>
<dbReference type="OrthoDB" id="2898618at2759"/>
<dbReference type="CDD" id="cd05233">
    <property type="entry name" value="SDR_c"/>
    <property type="match status" value="1"/>
</dbReference>